<gene>
    <name evidence="1" type="ORF">PUN28_009629</name>
</gene>
<evidence type="ECO:0000313" key="1">
    <source>
        <dbReference type="EMBL" id="KAL0119152.1"/>
    </source>
</evidence>
<accession>A0AAW2FYA8</accession>
<organism evidence="1 2">
    <name type="scientific">Cardiocondyla obscurior</name>
    <dbReference type="NCBI Taxonomy" id="286306"/>
    <lineage>
        <taxon>Eukaryota</taxon>
        <taxon>Metazoa</taxon>
        <taxon>Ecdysozoa</taxon>
        <taxon>Arthropoda</taxon>
        <taxon>Hexapoda</taxon>
        <taxon>Insecta</taxon>
        <taxon>Pterygota</taxon>
        <taxon>Neoptera</taxon>
        <taxon>Endopterygota</taxon>
        <taxon>Hymenoptera</taxon>
        <taxon>Apocrita</taxon>
        <taxon>Aculeata</taxon>
        <taxon>Formicoidea</taxon>
        <taxon>Formicidae</taxon>
        <taxon>Myrmicinae</taxon>
        <taxon>Cardiocondyla</taxon>
    </lineage>
</organism>
<comment type="caution">
    <text evidence="1">The sequence shown here is derived from an EMBL/GenBank/DDBJ whole genome shotgun (WGS) entry which is preliminary data.</text>
</comment>
<reference evidence="1 2" key="1">
    <citation type="submission" date="2023-03" db="EMBL/GenBank/DDBJ databases">
        <title>High recombination rates correlate with genetic variation in Cardiocondyla obscurior ants.</title>
        <authorList>
            <person name="Errbii M."/>
        </authorList>
    </citation>
    <scope>NUCLEOTIDE SEQUENCE [LARGE SCALE GENOMIC DNA]</scope>
    <source>
        <strain evidence="1">Alpha-2009</strain>
        <tissue evidence="1">Whole body</tissue>
    </source>
</reference>
<sequence length="78" mass="8757">MSSVVEHPTFSIFSVQEARRGRKVCFKPNEKYANGQSCAETHDRVMATNSGDQHPMHLLLVCKPGVTPPHVARKKRRA</sequence>
<name>A0AAW2FYA8_9HYME</name>
<keyword evidence="2" id="KW-1185">Reference proteome</keyword>
<dbReference type="AlphaFoldDB" id="A0AAW2FYA8"/>
<dbReference type="EMBL" id="JADYXP020000008">
    <property type="protein sequence ID" value="KAL0119152.1"/>
    <property type="molecule type" value="Genomic_DNA"/>
</dbReference>
<evidence type="ECO:0000313" key="2">
    <source>
        <dbReference type="Proteomes" id="UP001430953"/>
    </source>
</evidence>
<protein>
    <submittedName>
        <fullName evidence="1">Uncharacterized protein</fullName>
    </submittedName>
</protein>
<proteinExistence type="predicted"/>
<dbReference type="Proteomes" id="UP001430953">
    <property type="component" value="Unassembled WGS sequence"/>
</dbReference>